<organism evidence="3 4">
    <name type="scientific">Ancylobacter crimeensis</name>
    <dbReference type="NCBI Taxonomy" id="2579147"/>
    <lineage>
        <taxon>Bacteria</taxon>
        <taxon>Pseudomonadati</taxon>
        <taxon>Pseudomonadota</taxon>
        <taxon>Alphaproteobacteria</taxon>
        <taxon>Hyphomicrobiales</taxon>
        <taxon>Xanthobacteraceae</taxon>
        <taxon>Ancylobacter</taxon>
    </lineage>
</organism>
<evidence type="ECO:0000313" key="3">
    <source>
        <dbReference type="EMBL" id="MCK0195482.1"/>
    </source>
</evidence>
<accession>A0ABT0D6P6</accession>
<gene>
    <name evidence="3" type="ORF">MWN34_00995</name>
</gene>
<keyword evidence="4" id="KW-1185">Reference proteome</keyword>
<feature type="region of interest" description="Disordered" evidence="1">
    <location>
        <begin position="175"/>
        <end position="234"/>
    </location>
</feature>
<protein>
    <submittedName>
        <fullName evidence="3">DUF3971 domain-containing protein</fullName>
    </submittedName>
</protein>
<comment type="caution">
    <text evidence="3">The sequence shown here is derived from an EMBL/GenBank/DDBJ whole genome shotgun (WGS) entry which is preliminary data.</text>
</comment>
<evidence type="ECO:0000313" key="4">
    <source>
        <dbReference type="Proteomes" id="UP001203284"/>
    </source>
</evidence>
<proteinExistence type="predicted"/>
<keyword evidence="2" id="KW-0812">Transmembrane</keyword>
<dbReference type="EMBL" id="JALKCH010000001">
    <property type="protein sequence ID" value="MCK0195482.1"/>
    <property type="molecule type" value="Genomic_DNA"/>
</dbReference>
<sequence length="1205" mass="125681">MTDEVRRKGGTVRGRLRLRRRARVVAPAGGIPGSRPRLRAWRVARLCGVSALGLCGLVVALCVAVYALVVSGFVGIDMIRPFVVRELEKRLGGGETVEIGSITSARSEAGDFLVRVNDIVVRNQRAEVIASAPQAEIGIQTSLLPWRSAPQRIALVGAELTVHLTANGDLTIATGRGAKPLRAPHGHGEARPPDMDAAAPAAIPPAATSAADATPPAGAAPEAPAAPSQAPAAPAAVDPARIPALAALANLIDEGGFGGSALTDIGLRNGTLRVESEASGRQWVFDHINLDVSRPLDGGVRLDFSSSGANGPWTARAAMGPDLGGNRTIELNVANLSPHDLMIAAGKSDDGMIATSPLGLDVSGRIDDEGRILVADGKAMIGAGKLQLGSDAAGMMLLDAISLALRFDRSSRVLSLQPLTIKAKPMDLALGADIAVPATMGEPWVLTPTTLHASFGGGGPDAEKEAPLVLDKVSGRLTYEPATRRLVIGSSTFSGAKGGVTLDGMFDAGIPDPVLTLNVVGTPMSATSLKRLWPIIAAPDVRRWIYEHVAAGDITRAVIRFAAPLSSIGNKDKPLPTEGASIDIAGKNGVLKPAPGLPPLRNAEIAVQATGTSAHAVATNSVVDTPGGRRLTLTQGVLDVPDTVMPNPKAKLSVQVEGPAAAAADMLSTPALKSPGNEQFDPAGIRGNISGTAQIDLTLRQPMTAADVDYAFEADLSDFAVDKIFQGQKLDDATVKLFATPSATLLRGEGKFAGAPASFEINRPRDRGDMTFRFAANLDDGARDRLDIDMPGLGGTVGVKLDGTMNAKDKTAQIELDLTNARLAELVPGWSKPAGKPAKLTADALIRADGTNIDDLVVTGPGVNIRGSVKLDAKAQLVSANLPTFQLSDGDKASVKLEQKDDVSKITVRGEVIEARAFLKSLLDTPIASTSAQKKPADIDLDVNLGVVKGNNGEVLRQAVLQLSRRDGALRKLMLAALVGRNGGVKGDIVTDPTGRPMLQIGTTDAGALLRFVDFYSRIYGGDLWVSVDPPTGRNTPQDGTVTMRDFAIRGEAGIDRMMAAAPDRSKDGRAQAGGTMTFQKLQIAFQRSAGKLQIKDGAVWGPSIGSTFDGLLDFAGDRISVRGTFVPAYGLNNLFSRLPVLGFFLGGGPNEGLVGVTYEIIGPMSGPTLRINPISAVAPGFLRKIFEFRQAPDPRPPALVPGGR</sequence>
<feature type="transmembrane region" description="Helical" evidence="2">
    <location>
        <begin position="43"/>
        <end position="69"/>
    </location>
</feature>
<dbReference type="RefSeq" id="WP_247025762.1">
    <property type="nucleotide sequence ID" value="NZ_JALKCH010000001.1"/>
</dbReference>
<evidence type="ECO:0000256" key="1">
    <source>
        <dbReference type="SAM" id="MobiDB-lite"/>
    </source>
</evidence>
<feature type="compositionally biased region" description="Low complexity" evidence="1">
    <location>
        <begin position="195"/>
        <end position="234"/>
    </location>
</feature>
<keyword evidence="2" id="KW-0472">Membrane</keyword>
<name>A0ABT0D6P6_9HYPH</name>
<dbReference type="Proteomes" id="UP001203284">
    <property type="component" value="Unassembled WGS sequence"/>
</dbReference>
<evidence type="ECO:0000256" key="2">
    <source>
        <dbReference type="SAM" id="Phobius"/>
    </source>
</evidence>
<keyword evidence="2" id="KW-1133">Transmembrane helix</keyword>
<reference evidence="3 4" key="1">
    <citation type="submission" date="2022-04" db="EMBL/GenBank/DDBJ databases">
        <authorList>
            <person name="Grouzdev D.S."/>
            <person name="Pantiukh K.S."/>
            <person name="Krutkina M.S."/>
        </authorList>
    </citation>
    <scope>NUCLEOTIDE SEQUENCE [LARGE SCALE GENOMIC DNA]</scope>
    <source>
        <strain evidence="3 4">6x-1</strain>
    </source>
</reference>